<keyword evidence="5" id="KW-0406">Ion transport</keyword>
<reference evidence="12" key="1">
    <citation type="submission" date="2018-05" db="EMBL/GenBank/DDBJ databases">
        <authorList>
            <person name="Lanie J.A."/>
            <person name="Ng W.-L."/>
            <person name="Kazmierczak K.M."/>
            <person name="Andrzejewski T.M."/>
            <person name="Davidsen T.M."/>
            <person name="Wayne K.J."/>
            <person name="Tettelin H."/>
            <person name="Glass J.I."/>
            <person name="Rusch D."/>
            <person name="Podicherti R."/>
            <person name="Tsui H.-C.T."/>
            <person name="Winkler M.E."/>
        </authorList>
    </citation>
    <scope>NUCLEOTIDE SEQUENCE</scope>
</reference>
<dbReference type="GO" id="GO:0005886">
    <property type="term" value="C:plasma membrane"/>
    <property type="evidence" value="ECO:0007669"/>
    <property type="project" value="UniProtKB-SubCell"/>
</dbReference>
<keyword evidence="9" id="KW-0175">Coiled coil</keyword>
<dbReference type="SUPFAM" id="SSF51344">
    <property type="entry name" value="Epsilon subunit of F1F0-ATP synthase N-terminal domain"/>
    <property type="match status" value="1"/>
</dbReference>
<evidence type="ECO:0000259" key="11">
    <source>
        <dbReference type="Pfam" id="PF02823"/>
    </source>
</evidence>
<name>A0A381PIM7_9ZZZZ</name>
<dbReference type="InterPro" id="IPR036771">
    <property type="entry name" value="ATPsynth_dsu/esu_N"/>
</dbReference>
<dbReference type="AlphaFoldDB" id="A0A381PIM7"/>
<dbReference type="GO" id="GO:0045259">
    <property type="term" value="C:proton-transporting ATP synthase complex"/>
    <property type="evidence" value="ECO:0007669"/>
    <property type="project" value="UniProtKB-KW"/>
</dbReference>
<gene>
    <name evidence="12" type="ORF">METZ01_LOCUS18147</name>
</gene>
<feature type="domain" description="ATP synthase epsilon subunit C-terminal" evidence="10">
    <location>
        <begin position="87"/>
        <end position="132"/>
    </location>
</feature>
<evidence type="ECO:0000313" key="12">
    <source>
        <dbReference type="EMBL" id="SUZ65293.1"/>
    </source>
</evidence>
<feature type="domain" description="ATP synthase F1 complex delta/epsilon subunit N-terminal" evidence="11">
    <location>
        <begin position="5"/>
        <end position="83"/>
    </location>
</feature>
<evidence type="ECO:0000259" key="10">
    <source>
        <dbReference type="Pfam" id="PF00401"/>
    </source>
</evidence>
<keyword evidence="7" id="KW-0139">CF(1)</keyword>
<dbReference type="Pfam" id="PF02823">
    <property type="entry name" value="ATP-synt_DE_N"/>
    <property type="match status" value="1"/>
</dbReference>
<accession>A0A381PIM7</accession>
<proteinExistence type="inferred from homology"/>
<dbReference type="Pfam" id="PF00401">
    <property type="entry name" value="ATP-synt_DE"/>
    <property type="match status" value="1"/>
</dbReference>
<comment type="subcellular location">
    <subcellularLocation>
        <location evidence="1">Cell membrane</location>
        <topology evidence="1">Peripheral membrane protein</topology>
    </subcellularLocation>
</comment>
<evidence type="ECO:0000256" key="2">
    <source>
        <dbReference type="ARBA" id="ARBA00005712"/>
    </source>
</evidence>
<dbReference type="HAMAP" id="MF_00530">
    <property type="entry name" value="ATP_synth_epsil_bac"/>
    <property type="match status" value="1"/>
</dbReference>
<dbReference type="NCBIfam" id="TIGR01216">
    <property type="entry name" value="ATP_synt_epsi"/>
    <property type="match status" value="1"/>
</dbReference>
<keyword evidence="8" id="KW-0066">ATP synthesis</keyword>
<dbReference type="Gene3D" id="2.60.15.10">
    <property type="entry name" value="F0F1 ATP synthase delta/epsilon subunit, N-terminal"/>
    <property type="match status" value="1"/>
</dbReference>
<dbReference type="PANTHER" id="PTHR13822:SF10">
    <property type="entry name" value="ATP SYNTHASE EPSILON CHAIN, CHLOROPLASTIC"/>
    <property type="match status" value="1"/>
</dbReference>
<protein>
    <recommendedName>
        <fullName evidence="13">ATP synthase F1 complex delta/epsilon subunit N-terminal domain-containing protein</fullName>
    </recommendedName>
</protein>
<dbReference type="CDD" id="cd12152">
    <property type="entry name" value="F1-ATPase_delta"/>
    <property type="match status" value="1"/>
</dbReference>
<feature type="coiled-coil region" evidence="9">
    <location>
        <begin position="82"/>
        <end position="134"/>
    </location>
</feature>
<evidence type="ECO:0000256" key="4">
    <source>
        <dbReference type="ARBA" id="ARBA00022475"/>
    </source>
</evidence>
<evidence type="ECO:0000256" key="7">
    <source>
        <dbReference type="ARBA" id="ARBA00023196"/>
    </source>
</evidence>
<dbReference type="NCBIfam" id="NF001847">
    <property type="entry name" value="PRK00571.1-4"/>
    <property type="match status" value="1"/>
</dbReference>
<evidence type="ECO:0000256" key="1">
    <source>
        <dbReference type="ARBA" id="ARBA00004202"/>
    </source>
</evidence>
<evidence type="ECO:0000256" key="8">
    <source>
        <dbReference type="ARBA" id="ARBA00023310"/>
    </source>
</evidence>
<evidence type="ECO:0000256" key="5">
    <source>
        <dbReference type="ARBA" id="ARBA00023065"/>
    </source>
</evidence>
<evidence type="ECO:0000256" key="9">
    <source>
        <dbReference type="SAM" id="Coils"/>
    </source>
</evidence>
<dbReference type="InterPro" id="IPR020547">
    <property type="entry name" value="ATP_synth_F1_esu_C"/>
</dbReference>
<comment type="similarity">
    <text evidence="2">Belongs to the ATPase epsilon chain family.</text>
</comment>
<sequence length="137" mass="14722">MSLIQCNIVSPEGELFSGEVEMLTADGGSGEIAITPRHAPLLTSLKPGPVKLVLEGGEEEVFFASGGFLEVQPGVITLLTDVAERADDIDEAEAERAKELAERELEDQKSELDYSLATAQLAEAAARLKALQKLRKK</sequence>
<dbReference type="GO" id="GO:0046933">
    <property type="term" value="F:proton-transporting ATP synthase activity, rotational mechanism"/>
    <property type="evidence" value="ECO:0007669"/>
    <property type="project" value="InterPro"/>
</dbReference>
<evidence type="ECO:0000256" key="6">
    <source>
        <dbReference type="ARBA" id="ARBA00023136"/>
    </source>
</evidence>
<evidence type="ECO:0000256" key="3">
    <source>
        <dbReference type="ARBA" id="ARBA00022448"/>
    </source>
</evidence>
<dbReference type="FunFam" id="2.60.15.10:FF:000001">
    <property type="entry name" value="ATP synthase epsilon chain"/>
    <property type="match status" value="1"/>
</dbReference>
<organism evidence="12">
    <name type="scientific">marine metagenome</name>
    <dbReference type="NCBI Taxonomy" id="408172"/>
    <lineage>
        <taxon>unclassified sequences</taxon>
        <taxon>metagenomes</taxon>
        <taxon>ecological metagenomes</taxon>
    </lineage>
</organism>
<keyword evidence="4" id="KW-1003">Cell membrane</keyword>
<keyword evidence="6" id="KW-0472">Membrane</keyword>
<dbReference type="PANTHER" id="PTHR13822">
    <property type="entry name" value="ATP SYNTHASE DELTA/EPSILON CHAIN"/>
    <property type="match status" value="1"/>
</dbReference>
<dbReference type="Gene3D" id="1.20.5.440">
    <property type="entry name" value="ATP synthase delta/epsilon subunit, C-terminal domain"/>
    <property type="match status" value="1"/>
</dbReference>
<dbReference type="SUPFAM" id="SSF46604">
    <property type="entry name" value="Epsilon subunit of F1F0-ATP synthase C-terminal domain"/>
    <property type="match status" value="1"/>
</dbReference>
<dbReference type="EMBL" id="UINC01000956">
    <property type="protein sequence ID" value="SUZ65293.1"/>
    <property type="molecule type" value="Genomic_DNA"/>
</dbReference>
<keyword evidence="3" id="KW-0813">Transport</keyword>
<dbReference type="InterPro" id="IPR020546">
    <property type="entry name" value="ATP_synth_F1_dsu/esu_N"/>
</dbReference>
<dbReference type="InterPro" id="IPR036794">
    <property type="entry name" value="ATP_F1_dsu/esu_C_sf"/>
</dbReference>
<dbReference type="InterPro" id="IPR001469">
    <property type="entry name" value="ATP_synth_F1_dsu/esu"/>
</dbReference>
<evidence type="ECO:0008006" key="13">
    <source>
        <dbReference type="Google" id="ProtNLM"/>
    </source>
</evidence>